<proteinExistence type="predicted"/>
<dbReference type="RefSeq" id="WP_096258925.1">
    <property type="nucleotide sequence ID" value="NZ_BDME01000002.1"/>
</dbReference>
<dbReference type="Pfam" id="PF04316">
    <property type="entry name" value="FlgM"/>
    <property type="match status" value="1"/>
</dbReference>
<gene>
    <name evidence="3" type="ORF">LNAT_P0963</name>
</gene>
<feature type="compositionally biased region" description="Polar residues" evidence="1">
    <location>
        <begin position="1"/>
        <end position="16"/>
    </location>
</feature>
<feature type="domain" description="Anti-sigma-28 factor FlgM C-terminal" evidence="2">
    <location>
        <begin position="22"/>
        <end position="58"/>
    </location>
</feature>
<dbReference type="InterPro" id="IPR031316">
    <property type="entry name" value="FlgM_C"/>
</dbReference>
<keyword evidence="4" id="KW-1185">Reference proteome</keyword>
<evidence type="ECO:0000313" key="3">
    <source>
        <dbReference type="EMBL" id="GAX87666.1"/>
    </source>
</evidence>
<dbReference type="AlphaFoldDB" id="A0A292YE92"/>
<dbReference type="InterPro" id="IPR035890">
    <property type="entry name" value="Anti-sigma-28_factor_FlgM_sf"/>
</dbReference>
<feature type="region of interest" description="Disordered" evidence="1">
    <location>
        <begin position="1"/>
        <end position="33"/>
    </location>
</feature>
<evidence type="ECO:0000313" key="4">
    <source>
        <dbReference type="Proteomes" id="UP000217944"/>
    </source>
</evidence>
<dbReference type="OrthoDB" id="5373212at2"/>
<protein>
    <recommendedName>
        <fullName evidence="2">Anti-sigma-28 factor FlgM C-terminal domain-containing protein</fullName>
    </recommendedName>
</protein>
<name>A0A292YE92_9BACT</name>
<reference evidence="3 4" key="1">
    <citation type="journal article" date="2017" name="Syst. Appl. Microbiol.">
        <title>Lebetimonas natsushimae sp. nov., a novel strictly anaerobic, moderately thermophilic chemoautotroph isolated from a deep-sea hydrothermal vent polychaete nest in the Mid-Okinawa Trough.</title>
        <authorList>
            <person name="Nagata R."/>
            <person name="Takaki Y."/>
            <person name="Tame A."/>
            <person name="Nunoura T."/>
            <person name="Muto H."/>
            <person name="Mino S."/>
            <person name="Sawayama S."/>
            <person name="Takai K."/>
            <person name="Nakagawa S."/>
        </authorList>
    </citation>
    <scope>NUCLEOTIDE SEQUENCE [LARGE SCALE GENOMIC DNA]</scope>
    <source>
        <strain evidence="3 4">HS1857</strain>
    </source>
</reference>
<comment type="caution">
    <text evidence="3">The sequence shown here is derived from an EMBL/GenBank/DDBJ whole genome shotgun (WGS) entry which is preliminary data.</text>
</comment>
<dbReference type="Proteomes" id="UP000217944">
    <property type="component" value="Unassembled WGS sequence"/>
</dbReference>
<organism evidence="3 4">
    <name type="scientific">Lebetimonas natsushimae</name>
    <dbReference type="NCBI Taxonomy" id="1936991"/>
    <lineage>
        <taxon>Bacteria</taxon>
        <taxon>Pseudomonadati</taxon>
        <taxon>Campylobacterota</taxon>
        <taxon>Epsilonproteobacteria</taxon>
        <taxon>Nautiliales</taxon>
        <taxon>Nautiliaceae</taxon>
        <taxon>Lebetimonas</taxon>
    </lineage>
</organism>
<dbReference type="SUPFAM" id="SSF101498">
    <property type="entry name" value="Anti-sigma factor FlgM"/>
    <property type="match status" value="1"/>
</dbReference>
<evidence type="ECO:0000256" key="1">
    <source>
        <dbReference type="SAM" id="MobiDB-lite"/>
    </source>
</evidence>
<evidence type="ECO:0000259" key="2">
    <source>
        <dbReference type="Pfam" id="PF04316"/>
    </source>
</evidence>
<dbReference type="EMBL" id="BDME01000002">
    <property type="protein sequence ID" value="GAX87666.1"/>
    <property type="molecule type" value="Genomic_DNA"/>
</dbReference>
<accession>A0A292YE92</accession>
<sequence>MISRIGLNQTNLVSTQPDKKNIKKTQNTEKSGRVEEIKKQIESGTYKIDLDKTAKALAKTLL</sequence>